<evidence type="ECO:0000313" key="2">
    <source>
        <dbReference type="EMBL" id="RVX17014.1"/>
    </source>
</evidence>
<evidence type="ECO:0000313" key="3">
    <source>
        <dbReference type="Proteomes" id="UP000288805"/>
    </source>
</evidence>
<reference evidence="2 3" key="1">
    <citation type="journal article" date="2018" name="PLoS Genet.">
        <title>Population sequencing reveals clonal diversity and ancestral inbreeding in the grapevine cultivar Chardonnay.</title>
        <authorList>
            <person name="Roach M.J."/>
            <person name="Johnson D.L."/>
            <person name="Bohlmann J."/>
            <person name="van Vuuren H.J."/>
            <person name="Jones S.J."/>
            <person name="Pretorius I.S."/>
            <person name="Schmidt S.A."/>
            <person name="Borneman A.R."/>
        </authorList>
    </citation>
    <scope>NUCLEOTIDE SEQUENCE [LARGE SCALE GENOMIC DNA]</scope>
    <source>
        <strain evidence="3">cv. Chardonnay</strain>
        <tissue evidence="2">Leaf</tissue>
    </source>
</reference>
<dbReference type="InterPro" id="IPR044552">
    <property type="entry name" value="GLIP1-5/GLL25"/>
</dbReference>
<dbReference type="Proteomes" id="UP000288805">
    <property type="component" value="Unassembled WGS sequence"/>
</dbReference>
<gene>
    <name evidence="2" type="primary">GLIP2</name>
    <name evidence="2" type="ORF">CK203_003379</name>
</gene>
<dbReference type="PANTHER" id="PTHR45966:SF34">
    <property type="entry name" value="GDSL-LIKE LIPASE_ACYLHYDROLASE"/>
    <property type="match status" value="1"/>
</dbReference>
<keyword evidence="1" id="KW-0732">Signal</keyword>
<dbReference type="PANTHER" id="PTHR45966">
    <property type="entry name" value="GDSL-LIKE LIPASE/ACYLHYDROLASE"/>
    <property type="match status" value="1"/>
</dbReference>
<name>A0A438K731_VITVI</name>
<accession>A0A438K731</accession>
<dbReference type="Gene3D" id="3.40.50.1110">
    <property type="entry name" value="SGNH hydrolase"/>
    <property type="match status" value="1"/>
</dbReference>
<comment type="caution">
    <text evidence="2">The sequence shown here is derived from an EMBL/GenBank/DDBJ whole genome shotgun (WGS) entry which is preliminary data.</text>
</comment>
<organism evidence="2 3">
    <name type="scientific">Vitis vinifera</name>
    <name type="common">Grape</name>
    <dbReference type="NCBI Taxonomy" id="29760"/>
    <lineage>
        <taxon>Eukaryota</taxon>
        <taxon>Viridiplantae</taxon>
        <taxon>Streptophyta</taxon>
        <taxon>Embryophyta</taxon>
        <taxon>Tracheophyta</taxon>
        <taxon>Spermatophyta</taxon>
        <taxon>Magnoliopsida</taxon>
        <taxon>eudicotyledons</taxon>
        <taxon>Gunneridae</taxon>
        <taxon>Pentapetalae</taxon>
        <taxon>rosids</taxon>
        <taxon>Vitales</taxon>
        <taxon>Vitaceae</taxon>
        <taxon>Viteae</taxon>
        <taxon>Vitis</taxon>
    </lineage>
</organism>
<dbReference type="InterPro" id="IPR036514">
    <property type="entry name" value="SGNH_hydro_sf"/>
</dbReference>
<protein>
    <submittedName>
        <fullName evidence="2">GDSL esterase/lipase 2</fullName>
    </submittedName>
</protein>
<dbReference type="EMBL" id="QGNW01000014">
    <property type="protein sequence ID" value="RVX17014.1"/>
    <property type="molecule type" value="Genomic_DNA"/>
</dbReference>
<proteinExistence type="predicted"/>
<evidence type="ECO:0000256" key="1">
    <source>
        <dbReference type="ARBA" id="ARBA00022729"/>
    </source>
</evidence>
<dbReference type="AlphaFoldDB" id="A0A438K731"/>
<sequence>MKEIKLQQGGTGECMEEATELAKLHNIALSKALQKLEIKLKGLKFSISNFQFLLSLRKEWTSLQNMEGKKACCGWDPYRGLLSCGGKRTIKEYELCSNVSKYVFFDSAHSTDKANQQMAELMWKGTGNVTGPYNLEALFGHNQE</sequence>